<organism evidence="8">
    <name type="scientific">uncultured Nitrospirae bacterium Rifle_16ft_4_minimus_4901</name>
    <dbReference type="NCBI Taxonomy" id="1665132"/>
    <lineage>
        <taxon>Bacteria</taxon>
        <taxon>Pseudomonadati</taxon>
        <taxon>Nitrospirota</taxon>
        <taxon>environmental samples</taxon>
    </lineage>
</organism>
<comment type="similarity">
    <text evidence="1 4 5">Belongs to the universal ribosomal protein uL15 family.</text>
</comment>
<dbReference type="PANTHER" id="PTHR12934:SF11">
    <property type="entry name" value="LARGE RIBOSOMAL SUBUNIT PROTEIN UL15M"/>
    <property type="match status" value="1"/>
</dbReference>
<comment type="subunit">
    <text evidence="4">Part of the 50S ribosomal subunit.</text>
</comment>
<keyword evidence="4" id="KW-0699">rRNA-binding</keyword>
<evidence type="ECO:0000313" key="8">
    <source>
        <dbReference type="EMBL" id="AKQ04314.1"/>
    </source>
</evidence>
<dbReference type="GO" id="GO:0003735">
    <property type="term" value="F:structural constituent of ribosome"/>
    <property type="evidence" value="ECO:0007669"/>
    <property type="project" value="InterPro"/>
</dbReference>
<evidence type="ECO:0000256" key="6">
    <source>
        <dbReference type="SAM" id="MobiDB-lite"/>
    </source>
</evidence>
<dbReference type="InterPro" id="IPR030878">
    <property type="entry name" value="Ribosomal_uL15"/>
</dbReference>
<feature type="region of interest" description="Disordered" evidence="6">
    <location>
        <begin position="1"/>
        <end position="56"/>
    </location>
</feature>
<dbReference type="SUPFAM" id="SSF52080">
    <property type="entry name" value="Ribosomal proteins L15p and L18e"/>
    <property type="match status" value="1"/>
</dbReference>
<dbReference type="InterPro" id="IPR001196">
    <property type="entry name" value="Ribosomal_uL15_CS"/>
</dbReference>
<dbReference type="NCBIfam" id="TIGR01071">
    <property type="entry name" value="rplO_bact"/>
    <property type="match status" value="1"/>
</dbReference>
<sequence length="146" mass="15896">MKLNELIPAQGSRKKKKKVGRGPGSGHGKTSAKGHKGQLARSGGGKGPGFEGGQMPLQRRLIKRGFKNLFKKEFQIVNLDTLEKFFSDGETVNPETLKEKGLISKTTDVKILSRGLINKPLMIKANRFSKGAIEKIRQAGGKAEVI</sequence>
<dbReference type="Pfam" id="PF00828">
    <property type="entry name" value="Ribosomal_L27A"/>
    <property type="match status" value="1"/>
</dbReference>
<dbReference type="InterPro" id="IPR036227">
    <property type="entry name" value="Ribosomal_uL15/eL18_sf"/>
</dbReference>
<dbReference type="InterPro" id="IPR005749">
    <property type="entry name" value="Ribosomal_uL15_bac-type"/>
</dbReference>
<dbReference type="PROSITE" id="PS00475">
    <property type="entry name" value="RIBOSOMAL_L15"/>
    <property type="match status" value="1"/>
</dbReference>
<protein>
    <recommendedName>
        <fullName evidence="4">Large ribosomal subunit protein uL15</fullName>
    </recommendedName>
</protein>
<dbReference type="GO" id="GO:0006412">
    <property type="term" value="P:translation"/>
    <property type="evidence" value="ECO:0007669"/>
    <property type="project" value="UniProtKB-UniRule"/>
</dbReference>
<proteinExistence type="inferred from homology"/>
<reference evidence="8" key="1">
    <citation type="journal article" date="2015" name="ISME J.">
        <title>Aquifer environment selects for microbial species cohorts in sediment and groundwater.</title>
        <authorList>
            <person name="Hug L.A."/>
            <person name="Thomas B.C."/>
            <person name="Brown C.T."/>
            <person name="Frischkorn K.R."/>
            <person name="Williams K.H."/>
            <person name="Tringe S.G."/>
            <person name="Banfield J.F."/>
        </authorList>
    </citation>
    <scope>NUCLEOTIDE SEQUENCE</scope>
</reference>
<dbReference type="EMBL" id="KT007035">
    <property type="protein sequence ID" value="AKQ04314.1"/>
    <property type="molecule type" value="Genomic_DNA"/>
</dbReference>
<evidence type="ECO:0000256" key="1">
    <source>
        <dbReference type="ARBA" id="ARBA00007320"/>
    </source>
</evidence>
<keyword evidence="3 4" id="KW-0687">Ribonucleoprotein</keyword>
<evidence type="ECO:0000256" key="4">
    <source>
        <dbReference type="HAMAP-Rule" id="MF_01341"/>
    </source>
</evidence>
<dbReference type="Gene3D" id="3.100.10.10">
    <property type="match status" value="1"/>
</dbReference>
<evidence type="ECO:0000256" key="2">
    <source>
        <dbReference type="ARBA" id="ARBA00022980"/>
    </source>
</evidence>
<dbReference type="PANTHER" id="PTHR12934">
    <property type="entry name" value="50S RIBOSOMAL PROTEIN L15"/>
    <property type="match status" value="1"/>
</dbReference>
<feature type="compositionally biased region" description="Gly residues" evidence="6">
    <location>
        <begin position="42"/>
        <end position="52"/>
    </location>
</feature>
<accession>A0A0H4TTY6</accession>
<dbReference type="GO" id="GO:0019843">
    <property type="term" value="F:rRNA binding"/>
    <property type="evidence" value="ECO:0007669"/>
    <property type="project" value="UniProtKB-UniRule"/>
</dbReference>
<comment type="function">
    <text evidence="4">Binds to the 23S rRNA.</text>
</comment>
<evidence type="ECO:0000256" key="3">
    <source>
        <dbReference type="ARBA" id="ARBA00023274"/>
    </source>
</evidence>
<feature type="domain" description="Large ribosomal subunit protein uL15/eL18" evidence="7">
    <location>
        <begin position="76"/>
        <end position="144"/>
    </location>
</feature>
<dbReference type="InterPro" id="IPR021131">
    <property type="entry name" value="Ribosomal_uL15/eL18"/>
</dbReference>
<dbReference type="HAMAP" id="MF_01341">
    <property type="entry name" value="Ribosomal_uL15"/>
    <property type="match status" value="1"/>
</dbReference>
<keyword evidence="2 4" id="KW-0689">Ribosomal protein</keyword>
<dbReference type="GO" id="GO:0022625">
    <property type="term" value="C:cytosolic large ribosomal subunit"/>
    <property type="evidence" value="ECO:0007669"/>
    <property type="project" value="TreeGrafter"/>
</dbReference>
<keyword evidence="4" id="KW-0694">RNA-binding</keyword>
<evidence type="ECO:0000259" key="7">
    <source>
        <dbReference type="Pfam" id="PF00828"/>
    </source>
</evidence>
<gene>
    <name evidence="4 8" type="primary">rplO</name>
</gene>
<dbReference type="AlphaFoldDB" id="A0A0H4TTY6"/>
<name>A0A0H4TTY6_9BACT</name>
<evidence type="ECO:0000256" key="5">
    <source>
        <dbReference type="RuleBase" id="RU003888"/>
    </source>
</evidence>